<accession>A0AA40BPJ8</accession>
<keyword evidence="3" id="KW-1185">Reference proteome</keyword>
<organism evidence="2 3">
    <name type="scientific">Schizothecium vesticola</name>
    <dbReference type="NCBI Taxonomy" id="314040"/>
    <lineage>
        <taxon>Eukaryota</taxon>
        <taxon>Fungi</taxon>
        <taxon>Dikarya</taxon>
        <taxon>Ascomycota</taxon>
        <taxon>Pezizomycotina</taxon>
        <taxon>Sordariomycetes</taxon>
        <taxon>Sordariomycetidae</taxon>
        <taxon>Sordariales</taxon>
        <taxon>Schizotheciaceae</taxon>
        <taxon>Schizothecium</taxon>
    </lineage>
</organism>
<dbReference type="AlphaFoldDB" id="A0AA40BPJ8"/>
<keyword evidence="1" id="KW-1133">Transmembrane helix</keyword>
<evidence type="ECO:0000313" key="3">
    <source>
        <dbReference type="Proteomes" id="UP001172155"/>
    </source>
</evidence>
<evidence type="ECO:0000313" key="2">
    <source>
        <dbReference type="EMBL" id="KAK0737996.1"/>
    </source>
</evidence>
<reference evidence="2" key="1">
    <citation type="submission" date="2023-06" db="EMBL/GenBank/DDBJ databases">
        <title>Genome-scale phylogeny and comparative genomics of the fungal order Sordariales.</title>
        <authorList>
            <consortium name="Lawrence Berkeley National Laboratory"/>
            <person name="Hensen N."/>
            <person name="Bonometti L."/>
            <person name="Westerberg I."/>
            <person name="Brannstrom I.O."/>
            <person name="Guillou S."/>
            <person name="Cros-Aarteil S."/>
            <person name="Calhoun S."/>
            <person name="Haridas S."/>
            <person name="Kuo A."/>
            <person name="Mondo S."/>
            <person name="Pangilinan J."/>
            <person name="Riley R."/>
            <person name="LaButti K."/>
            <person name="Andreopoulos B."/>
            <person name="Lipzen A."/>
            <person name="Chen C."/>
            <person name="Yanf M."/>
            <person name="Daum C."/>
            <person name="Ng V."/>
            <person name="Clum A."/>
            <person name="Steindorff A."/>
            <person name="Ohm R."/>
            <person name="Martin F."/>
            <person name="Silar P."/>
            <person name="Natvig D."/>
            <person name="Lalanne C."/>
            <person name="Gautier V."/>
            <person name="Ament-velasquez S.L."/>
            <person name="Kruys A."/>
            <person name="Hutchinson M.I."/>
            <person name="Powell A.J."/>
            <person name="Barry K."/>
            <person name="Miller A.N."/>
            <person name="Grigoriev I.V."/>
            <person name="Debuchy R."/>
            <person name="Gladieux P."/>
            <person name="Thoren M.H."/>
            <person name="Johannesson H."/>
        </authorList>
    </citation>
    <scope>NUCLEOTIDE SEQUENCE</scope>
    <source>
        <strain evidence="2">SMH3187-1</strain>
    </source>
</reference>
<feature type="transmembrane region" description="Helical" evidence="1">
    <location>
        <begin position="15"/>
        <end position="39"/>
    </location>
</feature>
<sequence length="177" mass="19808">MADHLNEALLKLISLFLRIIQFTLSLVIVGCMSQFLSTLSEHDSALPQTHVAVLAISCVGAVWSLVALLLTCCAGKIILELETTLDLLCVGMSIAQAAMLSKEASCTRTSFWETYMVWNGEMWTGYLPDRRLVKTCFGCAVVAVVLFASTSMMSWAVWMIKKRHQRSEMNHHRHVQK</sequence>
<evidence type="ECO:0000256" key="1">
    <source>
        <dbReference type="SAM" id="Phobius"/>
    </source>
</evidence>
<feature type="transmembrane region" description="Helical" evidence="1">
    <location>
        <begin position="132"/>
        <end position="160"/>
    </location>
</feature>
<gene>
    <name evidence="2" type="ORF">B0T18DRAFT_420994</name>
</gene>
<feature type="transmembrane region" description="Helical" evidence="1">
    <location>
        <begin position="51"/>
        <end position="78"/>
    </location>
</feature>
<keyword evidence="1" id="KW-0472">Membrane</keyword>
<name>A0AA40BPJ8_9PEZI</name>
<evidence type="ECO:0008006" key="4">
    <source>
        <dbReference type="Google" id="ProtNLM"/>
    </source>
</evidence>
<dbReference type="Proteomes" id="UP001172155">
    <property type="component" value="Unassembled WGS sequence"/>
</dbReference>
<comment type="caution">
    <text evidence="2">The sequence shown here is derived from an EMBL/GenBank/DDBJ whole genome shotgun (WGS) entry which is preliminary data.</text>
</comment>
<protein>
    <recommendedName>
        <fullName evidence="4">MARVEL domain-containing protein</fullName>
    </recommendedName>
</protein>
<dbReference type="EMBL" id="JAUKUD010000007">
    <property type="protein sequence ID" value="KAK0737996.1"/>
    <property type="molecule type" value="Genomic_DNA"/>
</dbReference>
<keyword evidence="1" id="KW-0812">Transmembrane</keyword>
<proteinExistence type="predicted"/>